<dbReference type="Gene3D" id="3.90.110.10">
    <property type="entry name" value="Lactate dehydrogenase/glycoside hydrolase, family 4, C-terminal"/>
    <property type="match status" value="1"/>
</dbReference>
<dbReference type="InterPro" id="IPR015955">
    <property type="entry name" value="Lactate_DH/Glyco_Ohase_4_C"/>
</dbReference>
<evidence type="ECO:0000313" key="4">
    <source>
        <dbReference type="Proteomes" id="UP000663829"/>
    </source>
</evidence>
<dbReference type="EMBL" id="CAJNOQ010027683">
    <property type="protein sequence ID" value="CAF1555485.1"/>
    <property type="molecule type" value="Genomic_DNA"/>
</dbReference>
<gene>
    <name evidence="2" type="ORF">GPM918_LOCUS39453</name>
    <name evidence="3" type="ORF">SRO942_LOCUS40329</name>
</gene>
<dbReference type="InterPro" id="IPR010945">
    <property type="entry name" value="Malate_DH_type2"/>
</dbReference>
<comment type="caution">
    <text evidence="2">The sequence shown here is derived from an EMBL/GenBank/DDBJ whole genome shotgun (WGS) entry which is preliminary data.</text>
</comment>
<proteinExistence type="predicted"/>
<organism evidence="2 4">
    <name type="scientific">Didymodactylos carnosus</name>
    <dbReference type="NCBI Taxonomy" id="1234261"/>
    <lineage>
        <taxon>Eukaryota</taxon>
        <taxon>Metazoa</taxon>
        <taxon>Spiralia</taxon>
        <taxon>Gnathifera</taxon>
        <taxon>Rotifera</taxon>
        <taxon>Eurotatoria</taxon>
        <taxon>Bdelloidea</taxon>
        <taxon>Philodinida</taxon>
        <taxon>Philodinidae</taxon>
        <taxon>Didymodactylos</taxon>
    </lineage>
</organism>
<sequence length="434" mass="49831">MAKFVIAGKANCPLFAKSEILGDFLQTNLPNFTVHKWPIESDNWDNWLNEICEKNKWTLKKRTSPLIWRELIDRGGKGLVVGGADDFQEYAQCYYGSLLDNFMSDSSSLFKRIADENYERYKYDLEEKELIEQNLSPYNLCISGADHPSVYYLFPDILSSKVFTNKDLFIRLTTNDSKKQCLLEGLAMEVQDLACDQFSVIQVYSSDQQKSLTTKQQFNSIERTTSADGTDNAFSGADFVLLMDDYFYDQKQAHYNTLVKETLQLKKKFDDEGLFEDERQQFQPYDMKKDWNSAYDYYVRLAEKLDAVVKPTCKILIGCQESIMIATQAFINTVQNVQKKNVVGLARAIENQAKARVGKRLNVDISSIIDLHIIGDLNGDYVIDTGRCQISEYDGAIWAKSFVRDSVELIADAKWIRENLRKSVENRLPSKKPV</sequence>
<dbReference type="EMBL" id="CAJOBC010093393">
    <property type="protein sequence ID" value="CAF4416657.1"/>
    <property type="molecule type" value="Genomic_DNA"/>
</dbReference>
<dbReference type="GO" id="GO:0016616">
    <property type="term" value="F:oxidoreductase activity, acting on the CH-OH group of donors, NAD or NADP as acceptor"/>
    <property type="evidence" value="ECO:0007669"/>
    <property type="project" value="InterPro"/>
</dbReference>
<dbReference type="AlphaFoldDB" id="A0A815XBN3"/>
<dbReference type="Gene3D" id="3.40.50.720">
    <property type="entry name" value="NAD(P)-binding Rossmann-like Domain"/>
    <property type="match status" value="1"/>
</dbReference>
<evidence type="ECO:0000313" key="3">
    <source>
        <dbReference type="EMBL" id="CAF4416657.1"/>
    </source>
</evidence>
<dbReference type="PANTHER" id="PTHR23382">
    <property type="entry name" value="MALATE DEHYDROGENASE"/>
    <property type="match status" value="1"/>
</dbReference>
<name>A0A815XBN3_9BILA</name>
<evidence type="ECO:0000313" key="2">
    <source>
        <dbReference type="EMBL" id="CAF1555485.1"/>
    </source>
</evidence>
<reference evidence="2" key="1">
    <citation type="submission" date="2021-02" db="EMBL/GenBank/DDBJ databases">
        <authorList>
            <person name="Nowell W R."/>
        </authorList>
    </citation>
    <scope>NUCLEOTIDE SEQUENCE</scope>
</reference>
<keyword evidence="1" id="KW-0560">Oxidoreductase</keyword>
<dbReference type="GO" id="GO:0006108">
    <property type="term" value="P:malate metabolic process"/>
    <property type="evidence" value="ECO:0007669"/>
    <property type="project" value="InterPro"/>
</dbReference>
<evidence type="ECO:0000256" key="1">
    <source>
        <dbReference type="ARBA" id="ARBA00023002"/>
    </source>
</evidence>
<accession>A0A815XBN3</accession>
<dbReference type="Proteomes" id="UP000681722">
    <property type="component" value="Unassembled WGS sequence"/>
</dbReference>
<dbReference type="OrthoDB" id="1510206at2759"/>
<keyword evidence="4" id="KW-1185">Reference proteome</keyword>
<dbReference type="Proteomes" id="UP000663829">
    <property type="component" value="Unassembled WGS sequence"/>
</dbReference>
<dbReference type="GO" id="GO:0016615">
    <property type="term" value="F:malate dehydrogenase activity"/>
    <property type="evidence" value="ECO:0007669"/>
    <property type="project" value="InterPro"/>
</dbReference>
<protein>
    <submittedName>
        <fullName evidence="2">Uncharacterized protein</fullName>
    </submittedName>
</protein>